<comment type="similarity">
    <text evidence="1">Belongs to the bacterial reverse transcriptase family.</text>
</comment>
<gene>
    <name evidence="3" type="ORF">AB8Z38_18070</name>
</gene>
<feature type="domain" description="Group II intron maturase-specific" evidence="2">
    <location>
        <begin position="73"/>
        <end position="150"/>
    </location>
</feature>
<sequence>MLTDGTREEAEAEKFALAQFLKTELRMELSMEKTRITGVGEGFDFLGYRVVQTKARRTGRMVGNLFIPKSKLKDLRHKIKVRVRATPTGQALADLIDDLNPVITGWRNYYRYATWATRDFASLDWWLWERIGRWLHRKHPKTTWQELRRRFQATAPDSRWRWVDGPKSLRFFREGGSLHFPHRGIRIPNGWNDPGEKFRKGADRFWASFNTLMDA</sequence>
<reference evidence="3" key="1">
    <citation type="submission" date="2024-08" db="EMBL/GenBank/DDBJ databases">
        <authorList>
            <person name="Chaddad Z."/>
            <person name="Lamrabet M."/>
            <person name="Bouhnik O."/>
            <person name="Alami S."/>
            <person name="Wipf D."/>
            <person name="Courty P.E."/>
            <person name="Missbah El Idrissi M."/>
        </authorList>
    </citation>
    <scope>NUCLEOTIDE SEQUENCE</scope>
    <source>
        <strain evidence="3">LLZ17</strain>
    </source>
</reference>
<dbReference type="InterPro" id="IPR013597">
    <property type="entry name" value="Mat_intron_G2"/>
</dbReference>
<dbReference type="InterPro" id="IPR043502">
    <property type="entry name" value="DNA/RNA_pol_sf"/>
</dbReference>
<name>A0AB39XSW1_9BRAD</name>
<dbReference type="AlphaFoldDB" id="A0AB39XSW1"/>
<protein>
    <submittedName>
        <fullName evidence="3">Group II intron maturase-specific domain-containing protein</fullName>
    </submittedName>
</protein>
<proteinExistence type="inferred from homology"/>
<dbReference type="RefSeq" id="WP_369726337.1">
    <property type="nucleotide sequence ID" value="NZ_CP165734.1"/>
</dbReference>
<evidence type="ECO:0000256" key="1">
    <source>
        <dbReference type="ARBA" id="ARBA00034120"/>
    </source>
</evidence>
<dbReference type="EMBL" id="CP165734">
    <property type="protein sequence ID" value="XDV60994.1"/>
    <property type="molecule type" value="Genomic_DNA"/>
</dbReference>
<accession>A0AB39XSW1</accession>
<dbReference type="PANTHER" id="PTHR34047">
    <property type="entry name" value="NUCLEAR INTRON MATURASE 1, MITOCHONDRIAL-RELATED"/>
    <property type="match status" value="1"/>
</dbReference>
<organism evidence="3">
    <name type="scientific">Bradyrhizobium sp. LLZ17</name>
    <dbReference type="NCBI Taxonomy" id="3239388"/>
    <lineage>
        <taxon>Bacteria</taxon>
        <taxon>Pseudomonadati</taxon>
        <taxon>Pseudomonadota</taxon>
        <taxon>Alphaproteobacteria</taxon>
        <taxon>Hyphomicrobiales</taxon>
        <taxon>Nitrobacteraceae</taxon>
        <taxon>Bradyrhizobium</taxon>
    </lineage>
</organism>
<dbReference type="SUPFAM" id="SSF56672">
    <property type="entry name" value="DNA/RNA polymerases"/>
    <property type="match status" value="1"/>
</dbReference>
<dbReference type="Pfam" id="PF08388">
    <property type="entry name" value="GIIM"/>
    <property type="match status" value="1"/>
</dbReference>
<dbReference type="InterPro" id="IPR051083">
    <property type="entry name" value="GrpII_Intron_Splice-Mob/Def"/>
</dbReference>
<dbReference type="PANTHER" id="PTHR34047:SF8">
    <property type="entry name" value="PROTEIN YKFC"/>
    <property type="match status" value="1"/>
</dbReference>
<evidence type="ECO:0000313" key="3">
    <source>
        <dbReference type="EMBL" id="XDV60994.1"/>
    </source>
</evidence>
<evidence type="ECO:0000259" key="2">
    <source>
        <dbReference type="Pfam" id="PF08388"/>
    </source>
</evidence>